<dbReference type="InterPro" id="IPR000717">
    <property type="entry name" value="PCI_dom"/>
</dbReference>
<evidence type="ECO:0000256" key="5">
    <source>
        <dbReference type="SAM" id="MobiDB-lite"/>
    </source>
</evidence>
<reference evidence="7 8" key="1">
    <citation type="submission" date="2016-06" db="EMBL/GenBank/DDBJ databases">
        <title>Evolution of pathogenesis and genome organization in the Tremellales.</title>
        <authorList>
            <person name="Cuomo C."/>
            <person name="Litvintseva A."/>
            <person name="Heitman J."/>
            <person name="Chen Y."/>
            <person name="Sun S."/>
            <person name="Springer D."/>
            <person name="Dromer F."/>
            <person name="Young S."/>
            <person name="Zeng Q."/>
            <person name="Chapman S."/>
            <person name="Gujja S."/>
            <person name="Saif S."/>
            <person name="Birren B."/>
        </authorList>
    </citation>
    <scope>NUCLEOTIDE SEQUENCE [LARGE SCALE GENOMIC DNA]</scope>
    <source>
        <strain evidence="7 8">ATCC 28783</strain>
    </source>
</reference>
<dbReference type="InterPro" id="IPR008905">
    <property type="entry name" value="EIF3C_N_dom"/>
</dbReference>
<dbReference type="AlphaFoldDB" id="A0A4Q1BJX5"/>
<comment type="subunit">
    <text evidence="4">Component of the eukaryotic translation initiation factor 3 (eIF-3) complex.</text>
</comment>
<dbReference type="GO" id="GO:0003743">
    <property type="term" value="F:translation initiation factor activity"/>
    <property type="evidence" value="ECO:0007669"/>
    <property type="project" value="UniProtKB-UniRule"/>
</dbReference>
<dbReference type="Pfam" id="PF05470">
    <property type="entry name" value="eIF-3c_N"/>
    <property type="match status" value="1"/>
</dbReference>
<dbReference type="InterPro" id="IPR027516">
    <property type="entry name" value="EIF3C"/>
</dbReference>
<dbReference type="GO" id="GO:0033290">
    <property type="term" value="C:eukaryotic 48S preinitiation complex"/>
    <property type="evidence" value="ECO:0007669"/>
    <property type="project" value="UniProtKB-UniRule"/>
</dbReference>
<evidence type="ECO:0000256" key="2">
    <source>
        <dbReference type="ARBA" id="ARBA00022540"/>
    </source>
</evidence>
<name>A0A4Q1BJX5_TREME</name>
<dbReference type="InterPro" id="IPR036390">
    <property type="entry name" value="WH_DNA-bd_sf"/>
</dbReference>
<dbReference type="Gene3D" id="1.10.10.10">
    <property type="entry name" value="Winged helix-like DNA-binding domain superfamily/Winged helix DNA-binding domain"/>
    <property type="match status" value="1"/>
</dbReference>
<dbReference type="GO" id="GO:0031369">
    <property type="term" value="F:translation initiation factor binding"/>
    <property type="evidence" value="ECO:0007669"/>
    <property type="project" value="InterPro"/>
</dbReference>
<dbReference type="InParanoid" id="A0A4Q1BJX5"/>
<dbReference type="GO" id="GO:0016282">
    <property type="term" value="C:eukaryotic 43S preinitiation complex"/>
    <property type="evidence" value="ECO:0007669"/>
    <property type="project" value="UniProtKB-UniRule"/>
</dbReference>
<sequence length="898" mass="100397">MSFFAKLGSSGSDTSDSGSDSEESIRSGSEGEEQDRKLAAAKKEKKKHGASMFLKSDAEDSDDSSDEEEEEMSEDEDEDDDDDDDDRGNLANQFLKGAASSEEESEEEDKTVVLSAKDKRFAEMETSISKIQNAIKNADGARNDWVLAASELDKLIRFITRHQTSMISSPIPPAGHFPPAFLACLVELNDAVNETITAEKTASKKMPVPKAKALSAIRQTLKKKMKEFEIVLTTYQEDPTAYASAYDVANVAPAVPKVSRKTTATAPTEEGDEGDFQTIGKGGKTLNLTPEGVFKTLKDIAEQRGKKNTDRAETIRILTKLLEVSVTTYQKIRVYLSLLPARLDYSQHLPSIPHDSWISCRQEYDDLISLLLKESDYMVAEVVPEYDDMVDREPEEVDGQKQRVIVAGSLIGTLEGLDNEFTKTLQHTDAQEKGAEYIERLKEEAPLYATICKAQVLFERENMSDQTARAVMRRLEHVHAKPDIIIDHFEQRAISAIGSYTSSLTPFTDKRSPAALIHTLCVYIYSIESTLLRTRAILFHIFNRGMHGEYHQARDLLLMSHIQDTVQQADVTTQILYNRAVMQLGLAAFRQGLVEECRTILQEIFSTQKQKELLAQAVQRYNNLLTPDQESKEKRRLLPFHLHLNLELLEAAYLTSCMLIEIPLLANAQTEEQRRRVASKTFKRHLDMAERQAFMGPPEHTRDHVVKAAKALEAGDWERAKELILSIKVWSLLDNVDEVKATLAIKVQEEALRTYLFTYSAHYASLSLSALATTFDLPLARVQTIVSRMIYNDELQASLDAIDSVIVFQRIETTEVQKLAQQLADRAVAMLETNEKTLDQKLGQGGQGVDRESRGATGGEGKGTERRQGQRGTYRGRGRGRGFQSGLGGAMGQRRVAA</sequence>
<feature type="compositionally biased region" description="Gly residues" evidence="5">
    <location>
        <begin position="881"/>
        <end position="891"/>
    </location>
</feature>
<keyword evidence="3 4" id="KW-0648">Protein biosynthesis</keyword>
<evidence type="ECO:0000256" key="3">
    <source>
        <dbReference type="ARBA" id="ARBA00022917"/>
    </source>
</evidence>
<feature type="compositionally biased region" description="Acidic residues" evidence="5">
    <location>
        <begin position="59"/>
        <end position="86"/>
    </location>
</feature>
<dbReference type="InterPro" id="IPR058999">
    <property type="entry name" value="EIF3CL_C"/>
</dbReference>
<dbReference type="PROSITE" id="PS50250">
    <property type="entry name" value="PCI"/>
    <property type="match status" value="1"/>
</dbReference>
<feature type="region of interest" description="Disordered" evidence="5">
    <location>
        <begin position="1"/>
        <end position="90"/>
    </location>
</feature>
<dbReference type="Pfam" id="PF01399">
    <property type="entry name" value="PCI"/>
    <property type="match status" value="1"/>
</dbReference>
<evidence type="ECO:0000256" key="4">
    <source>
        <dbReference type="HAMAP-Rule" id="MF_03002"/>
    </source>
</evidence>
<feature type="region of interest" description="Disordered" evidence="5">
    <location>
        <begin position="839"/>
        <end position="898"/>
    </location>
</feature>
<dbReference type="SMART" id="SM00088">
    <property type="entry name" value="PINT"/>
    <property type="match status" value="1"/>
</dbReference>
<comment type="caution">
    <text evidence="7">The sequence shown here is derived from an EMBL/GenBank/DDBJ whole genome shotgun (WGS) entry which is preliminary data.</text>
</comment>
<keyword evidence="8" id="KW-1185">Reference proteome</keyword>
<dbReference type="VEuPathDB" id="FungiDB:TREMEDRAFT_43048"/>
<dbReference type="EMBL" id="SDIL01000055">
    <property type="protein sequence ID" value="RXK38043.1"/>
    <property type="molecule type" value="Genomic_DNA"/>
</dbReference>
<feature type="compositionally biased region" description="Low complexity" evidence="5">
    <location>
        <begin position="8"/>
        <end position="18"/>
    </location>
</feature>
<comment type="function">
    <text evidence="4">Component of the eukaryotic translation initiation factor 3 (eIF-3) complex, which is involved in protein synthesis of a specialized repertoire of mRNAs and, together with other initiation factors, stimulates binding of mRNA and methionyl-tRNAi to the 40S ribosome. The eIF-3 complex specifically targets and initiates translation of a subset of mRNAs involved in cell proliferation.</text>
</comment>
<evidence type="ECO:0000256" key="1">
    <source>
        <dbReference type="ARBA" id="ARBA00022490"/>
    </source>
</evidence>
<dbReference type="PANTHER" id="PTHR13937">
    <property type="entry name" value="EUKARYOTIC TRANSLATION INITATION FACTOR 3, SUBUNIT 8 EIF3S8 -RELATED"/>
    <property type="match status" value="1"/>
</dbReference>
<dbReference type="OrthoDB" id="29647at2759"/>
<feature type="region of interest" description="Disordered" evidence="5">
    <location>
        <begin position="260"/>
        <end position="281"/>
    </location>
</feature>
<feature type="domain" description="PCI" evidence="6">
    <location>
        <begin position="640"/>
        <end position="813"/>
    </location>
</feature>
<dbReference type="FunCoup" id="A0A4Q1BJX5">
    <property type="interactions" value="631"/>
</dbReference>
<keyword evidence="2 4" id="KW-0396">Initiation factor</keyword>
<dbReference type="GO" id="GO:0003723">
    <property type="term" value="F:RNA binding"/>
    <property type="evidence" value="ECO:0007669"/>
    <property type="project" value="InterPro"/>
</dbReference>
<organism evidence="7 8">
    <name type="scientific">Tremella mesenterica</name>
    <name type="common">Jelly fungus</name>
    <dbReference type="NCBI Taxonomy" id="5217"/>
    <lineage>
        <taxon>Eukaryota</taxon>
        <taxon>Fungi</taxon>
        <taxon>Dikarya</taxon>
        <taxon>Basidiomycota</taxon>
        <taxon>Agaricomycotina</taxon>
        <taxon>Tremellomycetes</taxon>
        <taxon>Tremellales</taxon>
        <taxon>Tremellaceae</taxon>
        <taxon>Tremella</taxon>
    </lineage>
</organism>
<protein>
    <recommendedName>
        <fullName evidence="4">Eukaryotic translation initiation factor 3 subunit C</fullName>
        <shortName evidence="4">eIF3c</shortName>
    </recommendedName>
    <alternativeName>
        <fullName evidence="4">Eukaryotic translation initiation factor 3 93 kDa subunit homolog</fullName>
        <shortName evidence="4">eIF3 p93</shortName>
    </alternativeName>
    <alternativeName>
        <fullName evidence="4">Translation initiation factor eIF3, p93 subunit homolog</fullName>
    </alternativeName>
</protein>
<dbReference type="STRING" id="5217.A0A4Q1BJX5"/>
<evidence type="ECO:0000313" key="8">
    <source>
        <dbReference type="Proteomes" id="UP000289152"/>
    </source>
</evidence>
<dbReference type="HAMAP" id="MF_03002">
    <property type="entry name" value="eIF3c"/>
    <property type="match status" value="1"/>
</dbReference>
<accession>A0A4Q1BJX5</accession>
<dbReference type="SUPFAM" id="SSF46785">
    <property type="entry name" value="Winged helix' DNA-binding domain"/>
    <property type="match status" value="1"/>
</dbReference>
<keyword evidence="1 4" id="KW-0963">Cytoplasm</keyword>
<dbReference type="PANTHER" id="PTHR13937:SF0">
    <property type="entry name" value="EUKARYOTIC TRANSLATION INITIATION FACTOR 3 SUBUNIT C-RELATED"/>
    <property type="match status" value="1"/>
</dbReference>
<dbReference type="GO" id="GO:0001732">
    <property type="term" value="P:formation of cytoplasmic translation initiation complex"/>
    <property type="evidence" value="ECO:0007669"/>
    <property type="project" value="UniProtKB-UniRule"/>
</dbReference>
<dbReference type="Proteomes" id="UP000289152">
    <property type="component" value="Unassembled WGS sequence"/>
</dbReference>
<dbReference type="InterPro" id="IPR036388">
    <property type="entry name" value="WH-like_DNA-bd_sf"/>
</dbReference>
<evidence type="ECO:0000313" key="7">
    <source>
        <dbReference type="EMBL" id="RXK38043.1"/>
    </source>
</evidence>
<proteinExistence type="inferred from homology"/>
<gene>
    <name evidence="4" type="primary">NIP1</name>
    <name evidence="7" type="ORF">M231_04712</name>
</gene>
<dbReference type="FunFam" id="1.10.10.10:FF:000300">
    <property type="entry name" value="Eukaryotic translation initiation factor 3 subunit C"/>
    <property type="match status" value="1"/>
</dbReference>
<comment type="similarity">
    <text evidence="4">Belongs to the eIF-3 subunit C family.</text>
</comment>
<comment type="subcellular location">
    <subcellularLocation>
        <location evidence="4">Cytoplasm</location>
    </subcellularLocation>
</comment>
<dbReference type="GO" id="GO:0005852">
    <property type="term" value="C:eukaryotic translation initiation factor 3 complex"/>
    <property type="evidence" value="ECO:0007669"/>
    <property type="project" value="UniProtKB-UniRule"/>
</dbReference>
<evidence type="ECO:0000259" key="6">
    <source>
        <dbReference type="PROSITE" id="PS50250"/>
    </source>
</evidence>
<dbReference type="Pfam" id="PF26569">
    <property type="entry name" value="EIF3CL_C"/>
    <property type="match status" value="1"/>
</dbReference>